<dbReference type="InParanoid" id="A0A1M7GAS0"/>
<gene>
    <name evidence="1" type="ORF">SAMN05878437_1398</name>
</gene>
<evidence type="ECO:0000313" key="1">
    <source>
        <dbReference type="EMBL" id="SHM13373.1"/>
    </source>
</evidence>
<protein>
    <recommendedName>
        <fullName evidence="3">Cation transporter</fullName>
    </recommendedName>
</protein>
<dbReference type="Proteomes" id="UP000190911">
    <property type="component" value="Chromosome I"/>
</dbReference>
<dbReference type="STRING" id="29571.SAMN05878437_1398"/>
<dbReference type="RefSeq" id="WP_079552401.1">
    <property type="nucleotide sequence ID" value="NZ_LT670847.1"/>
</dbReference>
<dbReference type="AlphaFoldDB" id="A0A1M7GAS0"/>
<sequence>MQNQYRLGVSKVNLVTRKLKLRLIEPPTLQQAVEEIDQLYGLNSVAFDDNKKMLRLAYDASRIGIEDVEAILTKQGMTIDQGWWNRAKEEHYRFVDQNIKDNAAKEPWSCH</sequence>
<organism evidence="1 2">
    <name type="scientific">Vreelandella subglaciescola</name>
    <dbReference type="NCBI Taxonomy" id="29571"/>
    <lineage>
        <taxon>Bacteria</taxon>
        <taxon>Pseudomonadati</taxon>
        <taxon>Pseudomonadota</taxon>
        <taxon>Gammaproteobacteria</taxon>
        <taxon>Oceanospirillales</taxon>
        <taxon>Halomonadaceae</taxon>
        <taxon>Vreelandella</taxon>
    </lineage>
</organism>
<accession>A0A1M7GAS0</accession>
<dbReference type="OrthoDB" id="5822659at2"/>
<keyword evidence="2" id="KW-1185">Reference proteome</keyword>
<reference evidence="1 2" key="1">
    <citation type="submission" date="2016-11" db="EMBL/GenBank/DDBJ databases">
        <authorList>
            <person name="Jaros S."/>
            <person name="Januszkiewicz K."/>
            <person name="Wedrychowicz H."/>
        </authorList>
    </citation>
    <scope>NUCLEOTIDE SEQUENCE [LARGE SCALE GENOMIC DNA]</scope>
    <source>
        <strain evidence="1 2">ACAM 12</strain>
    </source>
</reference>
<evidence type="ECO:0000313" key="2">
    <source>
        <dbReference type="Proteomes" id="UP000190911"/>
    </source>
</evidence>
<name>A0A1M7GAS0_9GAMM</name>
<evidence type="ECO:0008006" key="3">
    <source>
        <dbReference type="Google" id="ProtNLM"/>
    </source>
</evidence>
<dbReference type="EMBL" id="LT670847">
    <property type="protein sequence ID" value="SHM13373.1"/>
    <property type="molecule type" value="Genomic_DNA"/>
</dbReference>
<proteinExistence type="predicted"/>